<dbReference type="EMBL" id="JAPMLT010000003">
    <property type="protein sequence ID" value="MCX7570087.1"/>
    <property type="molecule type" value="Genomic_DNA"/>
</dbReference>
<comment type="caution">
    <text evidence="2">The sequence shown here is derived from an EMBL/GenBank/DDBJ whole genome shotgun (WGS) entry which is preliminary data.</text>
</comment>
<sequence>MLETILNAAGVLLIAGLLAAMVGTIAYGLEPMWRRRMKERIGRREKVLHTAEVHTELIGYTLVKNHWELVGWGAALAFVWWLTDSSGTRGIATFAYLLMVVRHLYRHSAFQADQGFVITLRGLHLFPERQGRPIWKGGRHQFLDWQEIDGYRVDGSLLQFFRGEHMAVQVEFDLPDHRRLRELLHDLKIPRLEAFDRVWVAQVDEQALFRLEDEICSLGWELIDLYQEEMQAMGLRPELSVMRNMPGDRLLDEHARSWLQLHLFHAETLERQSVGSYPLWQSSGSVGYLIGLLDQELLDRLNEWIRHVLHDSTPSSKGVVS</sequence>
<gene>
    <name evidence="2" type="ORF">OS242_08925</name>
</gene>
<proteinExistence type="predicted"/>
<evidence type="ECO:0000256" key="1">
    <source>
        <dbReference type="SAM" id="Phobius"/>
    </source>
</evidence>
<organism evidence="2 3">
    <name type="scientific">Tumebacillus lacus</name>
    <dbReference type="NCBI Taxonomy" id="2995335"/>
    <lineage>
        <taxon>Bacteria</taxon>
        <taxon>Bacillati</taxon>
        <taxon>Bacillota</taxon>
        <taxon>Bacilli</taxon>
        <taxon>Bacillales</taxon>
        <taxon>Alicyclobacillaceae</taxon>
        <taxon>Tumebacillus</taxon>
    </lineage>
</organism>
<evidence type="ECO:0000313" key="2">
    <source>
        <dbReference type="EMBL" id="MCX7570087.1"/>
    </source>
</evidence>
<reference evidence="2 3" key="1">
    <citation type="submission" date="2022-11" db="EMBL/GenBank/DDBJ databases">
        <title>Study of microbial diversity in lake waters.</title>
        <authorList>
            <person name="Zhang J."/>
        </authorList>
    </citation>
    <scope>NUCLEOTIDE SEQUENCE [LARGE SCALE GENOMIC DNA]</scope>
    <source>
        <strain evidence="2 3">DT12</strain>
    </source>
</reference>
<protein>
    <submittedName>
        <fullName evidence="2">Uncharacterized protein</fullName>
    </submittedName>
</protein>
<dbReference type="Proteomes" id="UP001208017">
    <property type="component" value="Unassembled WGS sequence"/>
</dbReference>
<keyword evidence="3" id="KW-1185">Reference proteome</keyword>
<accession>A0ABT3X2A7</accession>
<dbReference type="RefSeq" id="WP_267151329.1">
    <property type="nucleotide sequence ID" value="NZ_JAPMLT010000003.1"/>
</dbReference>
<keyword evidence="1" id="KW-1133">Transmembrane helix</keyword>
<name>A0ABT3X2A7_9BACL</name>
<keyword evidence="1" id="KW-0472">Membrane</keyword>
<evidence type="ECO:0000313" key="3">
    <source>
        <dbReference type="Proteomes" id="UP001208017"/>
    </source>
</evidence>
<feature type="transmembrane region" description="Helical" evidence="1">
    <location>
        <begin position="6"/>
        <end position="29"/>
    </location>
</feature>
<keyword evidence="1" id="KW-0812">Transmembrane</keyword>